<evidence type="ECO:0000256" key="8">
    <source>
        <dbReference type="SAM" id="SignalP"/>
    </source>
</evidence>
<evidence type="ECO:0000256" key="7">
    <source>
        <dbReference type="ARBA" id="ARBA00025795"/>
    </source>
</evidence>
<dbReference type="GO" id="GO:0046872">
    <property type="term" value="F:metal ion binding"/>
    <property type="evidence" value="ECO:0007669"/>
    <property type="project" value="UniProtKB-KW"/>
</dbReference>
<dbReference type="PANTHER" id="PTHR33577">
    <property type="entry name" value="STERIGMATOCYSTIN BIOSYNTHESIS PEROXIDASE STCC-RELATED"/>
    <property type="match status" value="1"/>
</dbReference>
<gene>
    <name evidence="10" type="ORF">CORC01_05259</name>
</gene>
<dbReference type="EMBL" id="MJBS01000036">
    <property type="protein sequence ID" value="OHE99459.1"/>
    <property type="molecule type" value="Genomic_DNA"/>
</dbReference>
<keyword evidence="11" id="KW-1185">Reference proteome</keyword>
<dbReference type="AlphaFoldDB" id="A0A1G4BDD6"/>
<evidence type="ECO:0000313" key="11">
    <source>
        <dbReference type="Proteomes" id="UP000176998"/>
    </source>
</evidence>
<keyword evidence="2" id="KW-0575">Peroxidase</keyword>
<dbReference type="Pfam" id="PF01328">
    <property type="entry name" value="Peroxidase_2"/>
    <property type="match status" value="1"/>
</dbReference>
<comment type="similarity">
    <text evidence="7">Belongs to the chloroperoxidase family.</text>
</comment>
<feature type="signal peptide" evidence="8">
    <location>
        <begin position="1"/>
        <end position="19"/>
    </location>
</feature>
<dbReference type="InterPro" id="IPR000028">
    <property type="entry name" value="Chloroperoxidase"/>
</dbReference>
<keyword evidence="4" id="KW-0479">Metal-binding</keyword>
<comment type="caution">
    <text evidence="10">The sequence shown here is derived from an EMBL/GenBank/DDBJ whole genome shotgun (WGS) entry which is preliminary data.</text>
</comment>
<evidence type="ECO:0000256" key="5">
    <source>
        <dbReference type="ARBA" id="ARBA00023002"/>
    </source>
</evidence>
<keyword evidence="5" id="KW-0560">Oxidoreductase</keyword>
<name>A0A1G4BDD6_9PEZI</name>
<dbReference type="PROSITE" id="PS51405">
    <property type="entry name" value="HEME_HALOPEROXIDASE"/>
    <property type="match status" value="1"/>
</dbReference>
<evidence type="ECO:0000313" key="10">
    <source>
        <dbReference type="EMBL" id="OHE99459.1"/>
    </source>
</evidence>
<dbReference type="SUPFAM" id="SSF47571">
    <property type="entry name" value="Cloroperoxidase"/>
    <property type="match status" value="1"/>
</dbReference>
<dbReference type="STRING" id="1209926.A0A1G4BDD6"/>
<reference evidence="10 11" key="1">
    <citation type="submission" date="2016-09" db="EMBL/GenBank/DDBJ databases">
        <authorList>
            <person name="Capua I."/>
            <person name="De Benedictis P."/>
            <person name="Joannis T."/>
            <person name="Lombin L.H."/>
            <person name="Cattoli G."/>
        </authorList>
    </citation>
    <scope>NUCLEOTIDE SEQUENCE [LARGE SCALE GENOMIC DNA]</scope>
    <source>
        <strain evidence="10 11">IMI 309357</strain>
    </source>
</reference>
<sequence length="257" mass="26533">MRASAVLAAACAMSSSVIAGAVPRDAAPAAHPWLAPDVAAGAVRGPCPMLNSLANHGYLARDGKAISMQDLIAGLGSALHFNESLVRTLGTPAFATSTTGNPNTFNLDDIAKHNVIEHDGSLSRADYAVTGDAKTFNETVWAETRGYLEAGSAATDNKVGVATMATARSKRIATAKATNPSFNLATSQVTVSLGESAVILGTIGQSYTEPAAPLEWLKVVFEEERLPFNEGWSTSADVITTAQVLGLSQLIATSGSS</sequence>
<evidence type="ECO:0000256" key="4">
    <source>
        <dbReference type="ARBA" id="ARBA00022723"/>
    </source>
</evidence>
<dbReference type="GeneID" id="34558413"/>
<comment type="cofactor">
    <cofactor evidence="1">
        <name>heme b</name>
        <dbReference type="ChEBI" id="CHEBI:60344"/>
    </cofactor>
</comment>
<dbReference type="RefSeq" id="XP_022476608.1">
    <property type="nucleotide sequence ID" value="XM_022616903.1"/>
</dbReference>
<evidence type="ECO:0000256" key="3">
    <source>
        <dbReference type="ARBA" id="ARBA00022617"/>
    </source>
</evidence>
<feature type="domain" description="Heme haloperoxidase family profile" evidence="9">
    <location>
        <begin position="29"/>
        <end position="246"/>
    </location>
</feature>
<dbReference type="OrthoDB" id="407298at2759"/>
<evidence type="ECO:0000256" key="1">
    <source>
        <dbReference type="ARBA" id="ARBA00001970"/>
    </source>
</evidence>
<feature type="chain" id="PRO_5009602743" description="Heme haloperoxidase family profile domain-containing protein" evidence="8">
    <location>
        <begin position="20"/>
        <end position="257"/>
    </location>
</feature>
<organism evidence="10 11">
    <name type="scientific">Colletotrichum orchidophilum</name>
    <dbReference type="NCBI Taxonomy" id="1209926"/>
    <lineage>
        <taxon>Eukaryota</taxon>
        <taxon>Fungi</taxon>
        <taxon>Dikarya</taxon>
        <taxon>Ascomycota</taxon>
        <taxon>Pezizomycotina</taxon>
        <taxon>Sordariomycetes</taxon>
        <taxon>Hypocreomycetidae</taxon>
        <taxon>Glomerellales</taxon>
        <taxon>Glomerellaceae</taxon>
        <taxon>Colletotrichum</taxon>
    </lineage>
</organism>
<dbReference type="GO" id="GO:0004601">
    <property type="term" value="F:peroxidase activity"/>
    <property type="evidence" value="ECO:0007669"/>
    <property type="project" value="UniProtKB-KW"/>
</dbReference>
<evidence type="ECO:0000256" key="2">
    <source>
        <dbReference type="ARBA" id="ARBA00022559"/>
    </source>
</evidence>
<keyword evidence="8" id="KW-0732">Signal</keyword>
<accession>A0A1G4BDD6</accession>
<evidence type="ECO:0000256" key="6">
    <source>
        <dbReference type="ARBA" id="ARBA00023004"/>
    </source>
</evidence>
<keyword evidence="6" id="KW-0408">Iron</keyword>
<evidence type="ECO:0000259" key="9">
    <source>
        <dbReference type="PROSITE" id="PS51405"/>
    </source>
</evidence>
<dbReference type="PANTHER" id="PTHR33577:SF19">
    <property type="entry name" value="HEME HALOPEROXIDASE FAMILY PROFILE DOMAIN-CONTAINING PROTEIN-RELATED"/>
    <property type="match status" value="1"/>
</dbReference>
<proteinExistence type="inferred from homology"/>
<dbReference type="Gene3D" id="1.10.489.10">
    <property type="entry name" value="Chloroperoxidase-like"/>
    <property type="match status" value="1"/>
</dbReference>
<keyword evidence="3" id="KW-0349">Heme</keyword>
<dbReference type="InterPro" id="IPR036851">
    <property type="entry name" value="Chloroperoxidase-like_sf"/>
</dbReference>
<dbReference type="Proteomes" id="UP000176998">
    <property type="component" value="Unassembled WGS sequence"/>
</dbReference>
<protein>
    <recommendedName>
        <fullName evidence="9">Heme haloperoxidase family profile domain-containing protein</fullName>
    </recommendedName>
</protein>